<dbReference type="InterPro" id="IPR004843">
    <property type="entry name" value="Calcineurin-like_PHP"/>
</dbReference>
<dbReference type="AlphaFoldDB" id="A0A010SM26"/>
<dbReference type="PANTHER" id="PTHR37844">
    <property type="entry name" value="SER/THR PROTEIN PHOSPHATASE SUPERFAMILY (AFU_ORTHOLOGUE AFUA_1G14840)"/>
    <property type="match status" value="1"/>
</dbReference>
<evidence type="ECO:0000256" key="1">
    <source>
        <dbReference type="SAM" id="MobiDB-lite"/>
    </source>
</evidence>
<dbReference type="PANTHER" id="PTHR37844:SF2">
    <property type="entry name" value="SER_THR PROTEIN PHOSPHATASE SUPERFAMILY (AFU_ORTHOLOGUE AFUA_1G14840)"/>
    <property type="match status" value="1"/>
</dbReference>
<name>A0A010SM26_9PEZI</name>
<dbReference type="Proteomes" id="UP000020467">
    <property type="component" value="Unassembled WGS sequence"/>
</dbReference>
<sequence>MASFQILSDLHLEHNNYSSYHIVPTAPYLALIGDIGCVRDPGFIGFLRNLLDQFEIVFYVLGNHEPYGSSWDNAWEALDKFEKANRNERNKNPHSTVGEFVFMYQREYRIPDSHITVLGCTLFSNVPSSKMTPVSNGLNDFREIDGWTVEEHCQLHKQDLAWLNGKVNAISADSDRKIVILTHYSPTEDVRAVEPCHAQSDIKSGFQTDLRSEDCWKSPNVKVWAFGHTHYNCDFVDKATGKRLYTNQKGYSQEHSPGFTEGDVVHVD</sequence>
<dbReference type="eggNOG" id="ENOG502RZN8">
    <property type="taxonomic scope" value="Eukaryota"/>
</dbReference>
<dbReference type="Pfam" id="PF00149">
    <property type="entry name" value="Metallophos"/>
    <property type="match status" value="1"/>
</dbReference>
<protein>
    <submittedName>
        <fullName evidence="3">Calcineurin-like phosphoesterase</fullName>
    </submittedName>
</protein>
<dbReference type="GO" id="GO:0016787">
    <property type="term" value="F:hydrolase activity"/>
    <property type="evidence" value="ECO:0007669"/>
    <property type="project" value="InterPro"/>
</dbReference>
<accession>A0A010SM26</accession>
<reference evidence="3 4" key="1">
    <citation type="submission" date="2014-02" db="EMBL/GenBank/DDBJ databases">
        <title>The genome sequence of Colletotrichum fioriniae PJ7.</title>
        <authorList>
            <person name="Baroncelli R."/>
            <person name="Thon M.R."/>
        </authorList>
    </citation>
    <scope>NUCLEOTIDE SEQUENCE [LARGE SCALE GENOMIC DNA]</scope>
    <source>
        <strain evidence="3 4">PJ7</strain>
    </source>
</reference>
<dbReference type="EMBL" id="JARH01000046">
    <property type="protein sequence ID" value="EXF85913.1"/>
    <property type="molecule type" value="Genomic_DNA"/>
</dbReference>
<proteinExistence type="predicted"/>
<dbReference type="SUPFAM" id="SSF56300">
    <property type="entry name" value="Metallo-dependent phosphatases"/>
    <property type="match status" value="1"/>
</dbReference>
<evidence type="ECO:0000313" key="3">
    <source>
        <dbReference type="EMBL" id="EXF85913.1"/>
    </source>
</evidence>
<dbReference type="Gene3D" id="3.60.21.10">
    <property type="match status" value="1"/>
</dbReference>
<comment type="caution">
    <text evidence="3">The sequence shown here is derived from an EMBL/GenBank/DDBJ whole genome shotgun (WGS) entry which is preliminary data.</text>
</comment>
<feature type="domain" description="Calcineurin-like phosphoesterase" evidence="2">
    <location>
        <begin position="6"/>
        <end position="231"/>
    </location>
</feature>
<dbReference type="InterPro" id="IPR029052">
    <property type="entry name" value="Metallo-depent_PP-like"/>
</dbReference>
<organism evidence="3 4">
    <name type="scientific">Colletotrichum fioriniae PJ7</name>
    <dbReference type="NCBI Taxonomy" id="1445577"/>
    <lineage>
        <taxon>Eukaryota</taxon>
        <taxon>Fungi</taxon>
        <taxon>Dikarya</taxon>
        <taxon>Ascomycota</taxon>
        <taxon>Pezizomycotina</taxon>
        <taxon>Sordariomycetes</taxon>
        <taxon>Hypocreomycetidae</taxon>
        <taxon>Glomerellales</taxon>
        <taxon>Glomerellaceae</taxon>
        <taxon>Colletotrichum</taxon>
        <taxon>Colletotrichum acutatum species complex</taxon>
    </lineage>
</organism>
<evidence type="ECO:0000313" key="4">
    <source>
        <dbReference type="Proteomes" id="UP000020467"/>
    </source>
</evidence>
<keyword evidence="4" id="KW-1185">Reference proteome</keyword>
<evidence type="ECO:0000259" key="2">
    <source>
        <dbReference type="Pfam" id="PF00149"/>
    </source>
</evidence>
<dbReference type="OrthoDB" id="550558at2759"/>
<feature type="region of interest" description="Disordered" evidence="1">
    <location>
        <begin position="249"/>
        <end position="268"/>
    </location>
</feature>
<dbReference type="HOGENOM" id="CLU_060372_0_1_1"/>
<gene>
    <name evidence="3" type="ORF">CFIO01_05961</name>
</gene>
<dbReference type="KEGG" id="cfj:CFIO01_05961"/>